<dbReference type="InterPro" id="IPR013342">
    <property type="entry name" value="Mandelate_racemase_C"/>
</dbReference>
<dbReference type="InterPro" id="IPR013341">
    <property type="entry name" value="Mandelate_racemase_N_dom"/>
</dbReference>
<gene>
    <name evidence="3" type="ORF">MLE19_04365</name>
</gene>
<evidence type="ECO:0000256" key="1">
    <source>
        <dbReference type="ARBA" id="ARBA00023239"/>
    </source>
</evidence>
<dbReference type="InterPro" id="IPR029017">
    <property type="entry name" value="Enolase-like_N"/>
</dbReference>
<organism evidence="3 4">
    <name type="scientific">Vreelandella neptunia</name>
    <dbReference type="NCBI Taxonomy" id="115551"/>
    <lineage>
        <taxon>Bacteria</taxon>
        <taxon>Pseudomonadati</taxon>
        <taxon>Pseudomonadota</taxon>
        <taxon>Gammaproteobacteria</taxon>
        <taxon>Oceanospirillales</taxon>
        <taxon>Halomonadaceae</taxon>
        <taxon>Vreelandella</taxon>
    </lineage>
</organism>
<dbReference type="Gene3D" id="3.20.20.120">
    <property type="entry name" value="Enolase-like C-terminal domain"/>
    <property type="match status" value="1"/>
</dbReference>
<dbReference type="EMBL" id="JAKVTW010000002">
    <property type="protein sequence ID" value="MCH4810559.1"/>
    <property type="molecule type" value="Genomic_DNA"/>
</dbReference>
<comment type="caution">
    <text evidence="3">The sequence shown here is derived from an EMBL/GenBank/DDBJ whole genome shotgun (WGS) entry which is preliminary data.</text>
</comment>
<dbReference type="Proteomes" id="UP001320609">
    <property type="component" value="Unassembled WGS sequence"/>
</dbReference>
<keyword evidence="1" id="KW-0456">Lyase</keyword>
<dbReference type="InterPro" id="IPR029065">
    <property type="entry name" value="Enolase_C-like"/>
</dbReference>
<protein>
    <recommendedName>
        <fullName evidence="2">Mandelate racemase/muconate lactonizing enzyme C-terminal domain-containing protein</fullName>
    </recommendedName>
</protein>
<dbReference type="Pfam" id="PF02746">
    <property type="entry name" value="MR_MLE_N"/>
    <property type="match status" value="1"/>
</dbReference>
<evidence type="ECO:0000313" key="4">
    <source>
        <dbReference type="Proteomes" id="UP001320609"/>
    </source>
</evidence>
<proteinExistence type="predicted"/>
<dbReference type="SMART" id="SM00922">
    <property type="entry name" value="MR_MLE"/>
    <property type="match status" value="1"/>
</dbReference>
<evidence type="ECO:0000313" key="3">
    <source>
        <dbReference type="EMBL" id="MCH4810559.1"/>
    </source>
</evidence>
<dbReference type="SUPFAM" id="SSF51604">
    <property type="entry name" value="Enolase C-terminal domain-like"/>
    <property type="match status" value="1"/>
</dbReference>
<name>A0ABS9S3D9_9GAMM</name>
<feature type="domain" description="Mandelate racemase/muconate lactonizing enzyme C-terminal" evidence="2">
    <location>
        <begin position="142"/>
        <end position="240"/>
    </location>
</feature>
<keyword evidence="4" id="KW-1185">Reference proteome</keyword>
<dbReference type="Gene3D" id="3.30.390.10">
    <property type="entry name" value="Enolase-like, N-terminal domain"/>
    <property type="match status" value="1"/>
</dbReference>
<dbReference type="PANTHER" id="PTHR48080:SF2">
    <property type="entry name" value="D-GALACTONATE DEHYDRATASE"/>
    <property type="match status" value="1"/>
</dbReference>
<dbReference type="InterPro" id="IPR036849">
    <property type="entry name" value="Enolase-like_C_sf"/>
</dbReference>
<accession>A0ABS9S3D9</accession>
<dbReference type="InterPro" id="IPR034593">
    <property type="entry name" value="DgoD-like"/>
</dbReference>
<dbReference type="SFLD" id="SFLDS00001">
    <property type="entry name" value="Enolase"/>
    <property type="match status" value="1"/>
</dbReference>
<dbReference type="SUPFAM" id="SSF54826">
    <property type="entry name" value="Enolase N-terminal domain-like"/>
    <property type="match status" value="1"/>
</dbReference>
<evidence type="ECO:0000259" key="2">
    <source>
        <dbReference type="SMART" id="SM00922"/>
    </source>
</evidence>
<reference evidence="3 4" key="1">
    <citation type="submission" date="2022-03" db="EMBL/GenBank/DDBJ databases">
        <title>Genomic signatures underlying metal tolerance in selected Arctic bacterial isolates.</title>
        <authorList>
            <person name="Thomas F.A."/>
            <person name="Venkatachalam S."/>
            <person name="Krishnan K.P."/>
        </authorList>
    </citation>
    <scope>NUCLEOTIDE SEQUENCE [LARGE SCALE GENOMIC DNA]</scope>
    <source>
        <strain evidence="3 4">HM116</strain>
    </source>
</reference>
<dbReference type="RefSeq" id="WP_240716863.1">
    <property type="nucleotide sequence ID" value="NZ_JAKVTW010000002.1"/>
</dbReference>
<sequence>MILDNAISRAEVRRLVIPLQAPVHLGSARITERTYVALRLTLTDGTTGYAYGYDRGLPLFEIVSEAARRYLGNTLRDKKKLALTALGPTPAPRATMVRGVSLCDIALWDAQSKVEGLPLHALLGTLRDRVELMPVIGYGMTPDVAAREGEALAAKGFRTIKLMIDGRDLSFDTAVVHALADALPSNVRFGLDAHWSWCRAAEALPWCRLAEETNALFLEDPVAPTGWRVAAELRSRTSVPLCLGEDALDVASLRDMIEGCDILRLDAAASGGIGYALEGLALARGQGRSVIPHVFATLHQHLGFANDTVERIEAILPELGADPIDAFLMHPMQIEDGMLVAPINPGAGVTLDWHSLERFTTHQEVLTR</sequence>
<dbReference type="Pfam" id="PF13378">
    <property type="entry name" value="MR_MLE_C"/>
    <property type="match status" value="1"/>
</dbReference>
<dbReference type="PANTHER" id="PTHR48080">
    <property type="entry name" value="D-GALACTONATE DEHYDRATASE-RELATED"/>
    <property type="match status" value="1"/>
</dbReference>